<protein>
    <submittedName>
        <fullName evidence="5">Esterase</fullName>
    </submittedName>
</protein>
<proteinExistence type="predicted"/>
<dbReference type="InterPro" id="IPR013830">
    <property type="entry name" value="SGNH_hydro"/>
</dbReference>
<feature type="region of interest" description="Disordered" evidence="1">
    <location>
        <begin position="313"/>
        <end position="426"/>
    </location>
</feature>
<organism evidence="5 6">
    <name type="scientific">Cercophora samala</name>
    <dbReference type="NCBI Taxonomy" id="330535"/>
    <lineage>
        <taxon>Eukaryota</taxon>
        <taxon>Fungi</taxon>
        <taxon>Dikarya</taxon>
        <taxon>Ascomycota</taxon>
        <taxon>Pezizomycotina</taxon>
        <taxon>Sordariomycetes</taxon>
        <taxon>Sordariomycetidae</taxon>
        <taxon>Sordariales</taxon>
        <taxon>Lasiosphaeriaceae</taxon>
        <taxon>Cercophora</taxon>
    </lineage>
</organism>
<dbReference type="SUPFAM" id="SSF55486">
    <property type="entry name" value="Metalloproteases ('zincins'), catalytic domain"/>
    <property type="match status" value="1"/>
</dbReference>
<feature type="compositionally biased region" description="Gly residues" evidence="1">
    <location>
        <begin position="324"/>
        <end position="348"/>
    </location>
</feature>
<evidence type="ECO:0000256" key="1">
    <source>
        <dbReference type="SAM" id="MobiDB-lite"/>
    </source>
</evidence>
<dbReference type="EMBL" id="JAULSY010000166">
    <property type="protein sequence ID" value="KAK0660438.1"/>
    <property type="molecule type" value="Genomic_DNA"/>
</dbReference>
<name>A0AA39YXM6_9PEZI</name>
<dbReference type="InterPro" id="IPR024079">
    <property type="entry name" value="MetalloPept_cat_dom_sf"/>
</dbReference>
<dbReference type="GO" id="GO:0016788">
    <property type="term" value="F:hydrolase activity, acting on ester bonds"/>
    <property type="evidence" value="ECO:0007669"/>
    <property type="project" value="InterPro"/>
</dbReference>
<feature type="chain" id="PRO_5041420408" evidence="2">
    <location>
        <begin position="18"/>
        <end position="846"/>
    </location>
</feature>
<comment type="caution">
    <text evidence="5">The sequence shown here is derived from an EMBL/GenBank/DDBJ whole genome shotgun (WGS) entry which is preliminary data.</text>
</comment>
<dbReference type="InterPro" id="IPR029463">
    <property type="entry name" value="Lys_MEP"/>
</dbReference>
<sequence length="846" mass="93013">MKFAPAFAALLVAGCHAQETPTPEIQTSEVVTGIPTEPVSSEVIPTQISSGQVEDVTTVQTPIPSSTLFPEAVTVHFEGDTCDDAKKRAIEREMQHAYNMALRTREFLTEGNYYEHFFSNGLREQPNFEADIRETYRRIADLLSGTSTSYTFTVNCDETRPACAKKGWWAAMNDKEKKMTFCNKFFNTASISETQDILDNRCDSINLREAQRTRSGVIIHEASHTRYAMRDNDPALDIAYGFTGCTSLPLGLFDRSCTPYGGRTKKKDGTFSAALCPNQAGGEGFCNGDMSARNADTYSHVAAGVFFTKECNREIPHPSSTGNSAGGSGTGQGGSGESGTGQDTGSGTGTEPDPSGDSGSTPLSGGETVVSDPQGVAPYSPSAGGTIASRSVARGRHPRQRPPLDEGRYQQDTDPSLKRRQPVRSRATSCPFVDDAIVWDGNEEDVDSTKVIGFAHFGDSYASGMGTGTTSTDVCRVGSNNYGDLLYNFFDDKTITYDRRSCSGDTTEGLYKKIEGWEQAKADETNVITLTIGGNDLGFSDLVWYCVITPNTAHWGSTNRKNCVEAEQRARDHMNDNSPNGLRARLKDAYMRLLARVTKRPDAQLYVAGYPTFFNEETDDCDNSSFHYWWGGSNPPSDWPISRIVYLSKDLRKELDDLVRQLNEVIQGAISDANVENGGNQVHWVDVDRRWIEGGHRWCEPGVKEPDESRADTWFFLSAWKDVEPNNAAGQAAAVEEAETQMLIESGKIELPSAETCNSTVSEGRDPYESYLCYVAELVREEPEGEEAKMVQRANDFIAGNGGNVTIQEVSWYTPTRQIKTFHPRTVGMFAYRDAVLSQLEINGQL</sequence>
<dbReference type="PANTHER" id="PTHR37981">
    <property type="entry name" value="LIPASE 2"/>
    <property type="match status" value="1"/>
</dbReference>
<gene>
    <name evidence="5" type="ORF">QBC41DRAFT_307668</name>
</gene>
<feature type="domain" description="SGNH hydrolase-type esterase" evidence="3">
    <location>
        <begin position="457"/>
        <end position="674"/>
    </location>
</feature>
<dbReference type="SUPFAM" id="SSF52266">
    <property type="entry name" value="SGNH hydrolase"/>
    <property type="match status" value="1"/>
</dbReference>
<dbReference type="Pfam" id="PF13472">
    <property type="entry name" value="Lipase_GDSL_2"/>
    <property type="match status" value="1"/>
</dbReference>
<dbReference type="CDD" id="cd01823">
    <property type="entry name" value="SEST_like"/>
    <property type="match status" value="1"/>
</dbReference>
<dbReference type="GO" id="GO:0006629">
    <property type="term" value="P:lipid metabolic process"/>
    <property type="evidence" value="ECO:0007669"/>
    <property type="project" value="TreeGrafter"/>
</dbReference>
<dbReference type="AlphaFoldDB" id="A0AA39YXM6"/>
<dbReference type="InterPro" id="IPR036514">
    <property type="entry name" value="SGNH_hydro_sf"/>
</dbReference>
<evidence type="ECO:0000313" key="6">
    <source>
        <dbReference type="Proteomes" id="UP001174997"/>
    </source>
</evidence>
<dbReference type="Gene3D" id="3.40.50.1110">
    <property type="entry name" value="SGNH hydrolase"/>
    <property type="match status" value="1"/>
</dbReference>
<evidence type="ECO:0000313" key="5">
    <source>
        <dbReference type="EMBL" id="KAK0660438.1"/>
    </source>
</evidence>
<feature type="compositionally biased region" description="Basic and acidic residues" evidence="1">
    <location>
        <begin position="402"/>
        <end position="417"/>
    </location>
</feature>
<accession>A0AA39YXM6</accession>
<dbReference type="Pfam" id="PF14521">
    <property type="entry name" value="Aspzincin_M35"/>
    <property type="match status" value="1"/>
</dbReference>
<feature type="signal peptide" evidence="2">
    <location>
        <begin position="1"/>
        <end position="17"/>
    </location>
</feature>
<keyword evidence="6" id="KW-1185">Reference proteome</keyword>
<keyword evidence="2" id="KW-0732">Signal</keyword>
<dbReference type="PANTHER" id="PTHR37981:SF1">
    <property type="entry name" value="SGNH HYDROLASE-TYPE ESTERASE DOMAIN-CONTAINING PROTEIN"/>
    <property type="match status" value="1"/>
</dbReference>
<dbReference type="InterPro" id="IPR037460">
    <property type="entry name" value="SEST-like"/>
</dbReference>
<dbReference type="GO" id="GO:0004222">
    <property type="term" value="F:metalloendopeptidase activity"/>
    <property type="evidence" value="ECO:0007669"/>
    <property type="project" value="InterPro"/>
</dbReference>
<feature type="domain" description="Lysine-specific metallo-endopeptidase" evidence="4">
    <location>
        <begin position="111"/>
        <end position="248"/>
    </location>
</feature>
<evidence type="ECO:0000259" key="4">
    <source>
        <dbReference type="Pfam" id="PF14521"/>
    </source>
</evidence>
<dbReference type="Proteomes" id="UP001174997">
    <property type="component" value="Unassembled WGS sequence"/>
</dbReference>
<reference evidence="5" key="1">
    <citation type="submission" date="2023-06" db="EMBL/GenBank/DDBJ databases">
        <title>Genome-scale phylogeny and comparative genomics of the fungal order Sordariales.</title>
        <authorList>
            <consortium name="Lawrence Berkeley National Laboratory"/>
            <person name="Hensen N."/>
            <person name="Bonometti L."/>
            <person name="Westerberg I."/>
            <person name="Brannstrom I.O."/>
            <person name="Guillou S."/>
            <person name="Cros-Aarteil S."/>
            <person name="Calhoun S."/>
            <person name="Haridas S."/>
            <person name="Kuo A."/>
            <person name="Mondo S."/>
            <person name="Pangilinan J."/>
            <person name="Riley R."/>
            <person name="Labutti K."/>
            <person name="Andreopoulos B."/>
            <person name="Lipzen A."/>
            <person name="Chen C."/>
            <person name="Yanf M."/>
            <person name="Daum C."/>
            <person name="Ng V."/>
            <person name="Clum A."/>
            <person name="Steindorff A."/>
            <person name="Ohm R."/>
            <person name="Martin F."/>
            <person name="Silar P."/>
            <person name="Natvig D."/>
            <person name="Lalanne C."/>
            <person name="Gautier V."/>
            <person name="Ament-Velasquez S.L."/>
            <person name="Kruys A."/>
            <person name="Hutchinson M.I."/>
            <person name="Powell A.J."/>
            <person name="Barry K."/>
            <person name="Miller A.N."/>
            <person name="Grigoriev I.V."/>
            <person name="Debuchy R."/>
            <person name="Gladieux P."/>
            <person name="Thoren M.H."/>
            <person name="Johannesson H."/>
        </authorList>
    </citation>
    <scope>NUCLEOTIDE SEQUENCE</scope>
    <source>
        <strain evidence="5">CBS 307.81</strain>
    </source>
</reference>
<dbReference type="PROSITE" id="PS51257">
    <property type="entry name" value="PROKAR_LIPOPROTEIN"/>
    <property type="match status" value="1"/>
</dbReference>
<evidence type="ECO:0000256" key="2">
    <source>
        <dbReference type="SAM" id="SignalP"/>
    </source>
</evidence>
<evidence type="ECO:0000259" key="3">
    <source>
        <dbReference type="Pfam" id="PF13472"/>
    </source>
</evidence>
<dbReference type="Gene3D" id="3.40.390.10">
    <property type="entry name" value="Collagenase (Catalytic Domain)"/>
    <property type="match status" value="1"/>
</dbReference>